<dbReference type="InterPro" id="IPR011576">
    <property type="entry name" value="Pyridox_Oxase_N"/>
</dbReference>
<gene>
    <name evidence="3" type="ORF">GCM10022231_34720</name>
</gene>
<evidence type="ECO:0000313" key="4">
    <source>
        <dbReference type="Proteomes" id="UP001418444"/>
    </source>
</evidence>
<dbReference type="RefSeq" id="WP_344785878.1">
    <property type="nucleotide sequence ID" value="NZ_BAAAZW010000014.1"/>
</dbReference>
<evidence type="ECO:0000256" key="1">
    <source>
        <dbReference type="ARBA" id="ARBA00023002"/>
    </source>
</evidence>
<dbReference type="Gene3D" id="2.30.110.10">
    <property type="entry name" value="Electron Transport, Fmn-binding Protein, Chain A"/>
    <property type="match status" value="1"/>
</dbReference>
<dbReference type="Pfam" id="PF01243">
    <property type="entry name" value="PNPOx_N"/>
    <property type="match status" value="1"/>
</dbReference>
<dbReference type="Proteomes" id="UP001418444">
    <property type="component" value="Unassembled WGS sequence"/>
</dbReference>
<accession>A0ABP7PS78</accession>
<reference evidence="4" key="1">
    <citation type="journal article" date="2019" name="Int. J. Syst. Evol. Microbiol.">
        <title>The Global Catalogue of Microorganisms (GCM) 10K type strain sequencing project: providing services to taxonomists for standard genome sequencing and annotation.</title>
        <authorList>
            <consortium name="The Broad Institute Genomics Platform"/>
            <consortium name="The Broad Institute Genome Sequencing Center for Infectious Disease"/>
            <person name="Wu L."/>
            <person name="Ma J."/>
        </authorList>
    </citation>
    <scope>NUCLEOTIDE SEQUENCE [LARGE SCALE GENOMIC DNA]</scope>
    <source>
        <strain evidence="4">JCM 16923</strain>
    </source>
</reference>
<dbReference type="PANTHER" id="PTHR35176">
    <property type="entry name" value="HEME OXYGENASE HI_0854-RELATED"/>
    <property type="match status" value="1"/>
</dbReference>
<proteinExistence type="predicted"/>
<keyword evidence="4" id="KW-1185">Reference proteome</keyword>
<dbReference type="EMBL" id="BAAAZW010000014">
    <property type="protein sequence ID" value="GAA3970322.1"/>
    <property type="molecule type" value="Genomic_DNA"/>
</dbReference>
<keyword evidence="1" id="KW-0560">Oxidoreductase</keyword>
<dbReference type="PANTHER" id="PTHR35176:SF2">
    <property type="entry name" value="F420H(2)-DEPENDENT REDUCTASE RV1155"/>
    <property type="match status" value="1"/>
</dbReference>
<evidence type="ECO:0000313" key="3">
    <source>
        <dbReference type="EMBL" id="GAA3970322.1"/>
    </source>
</evidence>
<name>A0ABP7PS78_9ACTN</name>
<dbReference type="NCBIfam" id="TIGR03618">
    <property type="entry name" value="Rv1155_F420"/>
    <property type="match status" value="1"/>
</dbReference>
<protein>
    <submittedName>
        <fullName evidence="3">PPOX class F420-dependent oxidoreductase</fullName>
    </submittedName>
</protein>
<dbReference type="InterPro" id="IPR019920">
    <property type="entry name" value="F420-binding_dom_put"/>
</dbReference>
<sequence length="143" mass="15806">MSDAAYDPRDLIAETPIGILATLKSSGMPQLSPVTAVYDREADVIYISMTQGRAKTANLRRDPRAAIEYTSADRYTWATAEGEVTLTGPSDDPNGPEVDALVEYYRLGAGEHPDWAEYRQTMVDDRRVLAAIHVSRVYGAKLR</sequence>
<dbReference type="SUPFAM" id="SSF50475">
    <property type="entry name" value="FMN-binding split barrel"/>
    <property type="match status" value="1"/>
</dbReference>
<feature type="domain" description="Pyridoxamine 5'-phosphate oxidase N-terminal" evidence="2">
    <location>
        <begin position="9"/>
        <end position="138"/>
    </location>
</feature>
<dbReference type="InterPro" id="IPR052019">
    <property type="entry name" value="F420H2_bilvrd_red/Heme_oxyg"/>
</dbReference>
<comment type="caution">
    <text evidence="3">The sequence shown here is derived from an EMBL/GenBank/DDBJ whole genome shotgun (WGS) entry which is preliminary data.</text>
</comment>
<evidence type="ECO:0000259" key="2">
    <source>
        <dbReference type="Pfam" id="PF01243"/>
    </source>
</evidence>
<dbReference type="InterPro" id="IPR012349">
    <property type="entry name" value="Split_barrel_FMN-bd"/>
</dbReference>
<organism evidence="3 4">
    <name type="scientific">Gordonia caeni</name>
    <dbReference type="NCBI Taxonomy" id="1007097"/>
    <lineage>
        <taxon>Bacteria</taxon>
        <taxon>Bacillati</taxon>
        <taxon>Actinomycetota</taxon>
        <taxon>Actinomycetes</taxon>
        <taxon>Mycobacteriales</taxon>
        <taxon>Gordoniaceae</taxon>
        <taxon>Gordonia</taxon>
    </lineage>
</organism>